<organism evidence="1 2">
    <name type="scientific">Oculimacula yallundae</name>
    <dbReference type="NCBI Taxonomy" id="86028"/>
    <lineage>
        <taxon>Eukaryota</taxon>
        <taxon>Fungi</taxon>
        <taxon>Dikarya</taxon>
        <taxon>Ascomycota</taxon>
        <taxon>Pezizomycotina</taxon>
        <taxon>Leotiomycetes</taxon>
        <taxon>Helotiales</taxon>
        <taxon>Ploettnerulaceae</taxon>
        <taxon>Oculimacula</taxon>
    </lineage>
</organism>
<evidence type="ECO:0000313" key="2">
    <source>
        <dbReference type="Proteomes" id="UP001595075"/>
    </source>
</evidence>
<accession>A0ABR4BVU6</accession>
<dbReference type="Proteomes" id="UP001595075">
    <property type="component" value="Unassembled WGS sequence"/>
</dbReference>
<proteinExistence type="predicted"/>
<sequence>MLQERSTLTLLLKRGCVSVYQIVQHIRNTPILLQYSFRRLPADETTMAKSMSNFRAWRLGIPSPTPTITHFFGFFPRFLPDLFLARGKAYYRIPAVG</sequence>
<name>A0ABR4BVU6_9HELO</name>
<keyword evidence="2" id="KW-1185">Reference proteome</keyword>
<gene>
    <name evidence="1" type="ORF">VTL71DRAFT_7504</name>
</gene>
<comment type="caution">
    <text evidence="1">The sequence shown here is derived from an EMBL/GenBank/DDBJ whole genome shotgun (WGS) entry which is preliminary data.</text>
</comment>
<evidence type="ECO:0000313" key="1">
    <source>
        <dbReference type="EMBL" id="KAL2061231.1"/>
    </source>
</evidence>
<reference evidence="1 2" key="1">
    <citation type="journal article" date="2024" name="Commun. Biol.">
        <title>Comparative genomic analysis of thermophilic fungi reveals convergent evolutionary adaptations and gene losses.</title>
        <authorList>
            <person name="Steindorff A.S."/>
            <person name="Aguilar-Pontes M.V."/>
            <person name="Robinson A.J."/>
            <person name="Andreopoulos B."/>
            <person name="LaButti K."/>
            <person name="Kuo A."/>
            <person name="Mondo S."/>
            <person name="Riley R."/>
            <person name="Otillar R."/>
            <person name="Haridas S."/>
            <person name="Lipzen A."/>
            <person name="Grimwood J."/>
            <person name="Schmutz J."/>
            <person name="Clum A."/>
            <person name="Reid I.D."/>
            <person name="Moisan M.C."/>
            <person name="Butler G."/>
            <person name="Nguyen T.T.M."/>
            <person name="Dewar K."/>
            <person name="Conant G."/>
            <person name="Drula E."/>
            <person name="Henrissat B."/>
            <person name="Hansel C."/>
            <person name="Singer S."/>
            <person name="Hutchinson M.I."/>
            <person name="de Vries R.P."/>
            <person name="Natvig D.O."/>
            <person name="Powell A.J."/>
            <person name="Tsang A."/>
            <person name="Grigoriev I.V."/>
        </authorList>
    </citation>
    <scope>NUCLEOTIDE SEQUENCE [LARGE SCALE GENOMIC DNA]</scope>
    <source>
        <strain evidence="1 2">CBS 494.80</strain>
    </source>
</reference>
<dbReference type="EMBL" id="JAZHXI010000019">
    <property type="protein sequence ID" value="KAL2061231.1"/>
    <property type="molecule type" value="Genomic_DNA"/>
</dbReference>
<protein>
    <submittedName>
        <fullName evidence="1">Uncharacterized protein</fullName>
    </submittedName>
</protein>